<evidence type="ECO:0000313" key="1">
    <source>
        <dbReference type="EMBL" id="STY43991.1"/>
    </source>
</evidence>
<reference evidence="1 2" key="1">
    <citation type="submission" date="2018-06" db="EMBL/GenBank/DDBJ databases">
        <authorList>
            <consortium name="Pathogen Informatics"/>
            <person name="Doyle S."/>
        </authorList>
    </citation>
    <scope>NUCLEOTIDE SEQUENCE [LARGE SCALE GENOMIC DNA]</scope>
    <source>
        <strain evidence="2">NCTC 10815</strain>
    </source>
</reference>
<dbReference type="Pfam" id="PF17261">
    <property type="entry name" value="DUF5327"/>
    <property type="match status" value="1"/>
</dbReference>
<sequence>MDISEQTLFKKMEIELQLAKNASTAKDRAMHLHGLAVLIEVIEGTAKDTTSEQIMLEKMTGETSQTTNTVPLDGKKIELDDGANGDSLLDF</sequence>
<organism evidence="1 2">
    <name type="scientific">Listeria grayi</name>
    <name type="common">Listeria murrayi</name>
    <dbReference type="NCBI Taxonomy" id="1641"/>
    <lineage>
        <taxon>Bacteria</taxon>
        <taxon>Bacillati</taxon>
        <taxon>Bacillota</taxon>
        <taxon>Bacilli</taxon>
        <taxon>Bacillales</taxon>
        <taxon>Listeriaceae</taxon>
        <taxon>Listeria</taxon>
    </lineage>
</organism>
<dbReference type="InterPro" id="IPR035218">
    <property type="entry name" value="DUF5327"/>
</dbReference>
<dbReference type="Proteomes" id="UP000254879">
    <property type="component" value="Unassembled WGS sequence"/>
</dbReference>
<evidence type="ECO:0008006" key="3">
    <source>
        <dbReference type="Google" id="ProtNLM"/>
    </source>
</evidence>
<accession>A0A378MCG7</accession>
<dbReference type="RefSeq" id="WP_003754625.1">
    <property type="nucleotide sequence ID" value="NZ_CABKNG010000001.1"/>
</dbReference>
<evidence type="ECO:0000313" key="2">
    <source>
        <dbReference type="Proteomes" id="UP000254879"/>
    </source>
</evidence>
<dbReference type="AlphaFoldDB" id="A0A378MCG7"/>
<proteinExistence type="predicted"/>
<name>A0A378MCG7_LISGR</name>
<protein>
    <recommendedName>
        <fullName evidence="3">YwdI family protein</fullName>
    </recommendedName>
</protein>
<dbReference type="EMBL" id="UGPG01000001">
    <property type="protein sequence ID" value="STY43991.1"/>
    <property type="molecule type" value="Genomic_DNA"/>
</dbReference>
<gene>
    <name evidence="1" type="ORF">NCTC10815_01300</name>
</gene>